<evidence type="ECO:0000256" key="3">
    <source>
        <dbReference type="ARBA" id="ARBA00022801"/>
    </source>
</evidence>
<reference evidence="6 7" key="1">
    <citation type="submission" date="2016-08" db="EMBL/GenBank/DDBJ databases">
        <title>A Parts List for Fungal Cellulosomes Revealed by Comparative Genomics.</title>
        <authorList>
            <consortium name="DOE Joint Genome Institute"/>
            <person name="Haitjema C.H."/>
            <person name="Gilmore S.P."/>
            <person name="Henske J.K."/>
            <person name="Solomon K.V."/>
            <person name="De Groot R."/>
            <person name="Kuo A."/>
            <person name="Mondo S.J."/>
            <person name="Salamov A.A."/>
            <person name="Labutti K."/>
            <person name="Zhao Z."/>
            <person name="Chiniquy J."/>
            <person name="Barry K."/>
            <person name="Brewer H.M."/>
            <person name="Purvine S.O."/>
            <person name="Wright A.T."/>
            <person name="Boxma B."/>
            <person name="Van Alen T."/>
            <person name="Hackstein J.H."/>
            <person name="Baker S.E."/>
            <person name="Grigoriev I.V."/>
            <person name="O'Malley M.A."/>
        </authorList>
    </citation>
    <scope>NUCLEOTIDE SEQUENCE [LARGE SCALE GENOMIC DNA]</scope>
    <source>
        <strain evidence="6 7">S4</strain>
    </source>
</reference>
<dbReference type="Proteomes" id="UP000193944">
    <property type="component" value="Unassembled WGS sequence"/>
</dbReference>
<proteinExistence type="predicted"/>
<dbReference type="Gene3D" id="3.90.1220.10">
    <property type="entry name" value="Cellulose docking domain, dockering"/>
    <property type="match status" value="3"/>
</dbReference>
<reference evidence="6 7" key="2">
    <citation type="submission" date="2016-08" db="EMBL/GenBank/DDBJ databases">
        <title>Pervasive Adenine N6-methylation of Active Genes in Fungi.</title>
        <authorList>
            <consortium name="DOE Joint Genome Institute"/>
            <person name="Mondo S.J."/>
            <person name="Dannebaum R.O."/>
            <person name="Kuo R.C."/>
            <person name="Labutti K."/>
            <person name="Haridas S."/>
            <person name="Kuo A."/>
            <person name="Salamov A."/>
            <person name="Ahrendt S.R."/>
            <person name="Lipzen A."/>
            <person name="Sullivan W."/>
            <person name="Andreopoulos W.B."/>
            <person name="Clum A."/>
            <person name="Lindquist E."/>
            <person name="Daum C."/>
            <person name="Ramamoorthy G.K."/>
            <person name="Gryganskyi A."/>
            <person name="Culley D."/>
            <person name="Magnuson J.K."/>
            <person name="James T.Y."/>
            <person name="O'Malley M.A."/>
            <person name="Stajich J.E."/>
            <person name="Spatafora J.W."/>
            <person name="Visel A."/>
            <person name="Grigoriev I.V."/>
        </authorList>
    </citation>
    <scope>NUCLEOTIDE SEQUENCE [LARGE SCALE GENOMIC DNA]</scope>
    <source>
        <strain evidence="6 7">S4</strain>
    </source>
</reference>
<feature type="domain" description="CBM10" evidence="5">
    <location>
        <begin position="429"/>
        <end position="466"/>
    </location>
</feature>
<dbReference type="SUPFAM" id="SSF64571">
    <property type="entry name" value="Cellulose docking domain, dockering"/>
    <property type="match status" value="3"/>
</dbReference>
<dbReference type="InterPro" id="IPR009034">
    <property type="entry name" value="Dockerin_dom_fun_sf"/>
</dbReference>
<evidence type="ECO:0000259" key="5">
    <source>
        <dbReference type="PROSITE" id="PS51763"/>
    </source>
</evidence>
<evidence type="ECO:0000256" key="2">
    <source>
        <dbReference type="ARBA" id="ARBA00022737"/>
    </source>
</evidence>
<sequence length="562" mass="64526">MKLAALLIFGILQFISSIKCSSYVLITGNEREKEVRIYRNSGKLFVSLEIVPFQDYRWLLENEKEVFQSSLEPINLVSTNDGEDFYTTTYNSGKVVTFEFSIPETDEAFDNLPSTLKFVYKAELSSSRANPMVEVHAVVHLNPVYDVDRTTYYDSIYIKDATSREDTIRINPDEPFMVSFYENLTSGVELNLDNYSWYLDYYGNNPIGKVVDNVELMDVGSTGIEDGANYFFIFRATGITDKNLLPRLHFILKKNHEAKVFKQSYVINLRFKSDTSISVFNSYNLENVDREIHKQFNFTREEILALEFRVIDPFYGWYLTNVEEVRASSGLDLINVNNRGSAPSIIDNKRMDDSYSTTIFRLRATETTPIGDIQPTLQFIFSSYSRDEILLKVDITLHLNQSTSVITTTTTTITTTITTIDPTSEPTLNCFASSGYPCCTDPHTKVVYHDDEGDWGVENKEWCFIPVDQEEKKEDDDKKDQEPQLIRICNSEKYGYSCCKTEQKVVYTDSQGDWGIEDGNWCGIYSCVYTGDYPVCKETTKVMYTDTEKWGVEHGEWCVLCS</sequence>
<keyword evidence="3" id="KW-0378">Hydrolase</keyword>
<name>A0A1Y1XI34_9FUNG</name>
<dbReference type="Pfam" id="PF02013">
    <property type="entry name" value="CBM_10"/>
    <property type="match status" value="3"/>
</dbReference>
<evidence type="ECO:0000256" key="1">
    <source>
        <dbReference type="ARBA" id="ARBA00022729"/>
    </source>
</evidence>
<feature type="domain" description="CBM10" evidence="5">
    <location>
        <begin position="488"/>
        <end position="525"/>
    </location>
</feature>
<keyword evidence="1 4" id="KW-0732">Signal</keyword>
<feature type="domain" description="CBM10" evidence="5">
    <location>
        <begin position="526"/>
        <end position="561"/>
    </location>
</feature>
<feature type="chain" id="PRO_5012282281" description="CBM10 domain-containing protein" evidence="4">
    <location>
        <begin position="21"/>
        <end position="562"/>
    </location>
</feature>
<feature type="signal peptide" evidence="4">
    <location>
        <begin position="1"/>
        <end position="20"/>
    </location>
</feature>
<protein>
    <recommendedName>
        <fullName evidence="5">CBM10 domain-containing protein</fullName>
    </recommendedName>
</protein>
<dbReference type="GO" id="GO:0016787">
    <property type="term" value="F:hydrolase activity"/>
    <property type="evidence" value="ECO:0007669"/>
    <property type="project" value="UniProtKB-KW"/>
</dbReference>
<comment type="caution">
    <text evidence="6">The sequence shown here is derived from an EMBL/GenBank/DDBJ whole genome shotgun (WGS) entry which is preliminary data.</text>
</comment>
<evidence type="ECO:0000313" key="6">
    <source>
        <dbReference type="EMBL" id="ORX85431.1"/>
    </source>
</evidence>
<dbReference type="EMBL" id="MCFG01000036">
    <property type="protein sequence ID" value="ORX85431.1"/>
    <property type="molecule type" value="Genomic_DNA"/>
</dbReference>
<keyword evidence="2" id="KW-0677">Repeat</keyword>
<evidence type="ECO:0000256" key="4">
    <source>
        <dbReference type="SAM" id="SignalP"/>
    </source>
</evidence>
<keyword evidence="7" id="KW-1185">Reference proteome</keyword>
<dbReference type="AlphaFoldDB" id="A0A1Y1XI34"/>
<organism evidence="6 7">
    <name type="scientific">Anaeromyces robustus</name>
    <dbReference type="NCBI Taxonomy" id="1754192"/>
    <lineage>
        <taxon>Eukaryota</taxon>
        <taxon>Fungi</taxon>
        <taxon>Fungi incertae sedis</taxon>
        <taxon>Chytridiomycota</taxon>
        <taxon>Chytridiomycota incertae sedis</taxon>
        <taxon>Neocallimastigomycetes</taxon>
        <taxon>Neocallimastigales</taxon>
        <taxon>Neocallimastigaceae</taxon>
        <taxon>Anaeromyces</taxon>
    </lineage>
</organism>
<evidence type="ECO:0000313" key="7">
    <source>
        <dbReference type="Proteomes" id="UP000193944"/>
    </source>
</evidence>
<gene>
    <name evidence="6" type="ORF">BCR32DRAFT_229746</name>
</gene>
<dbReference type="InterPro" id="IPR002883">
    <property type="entry name" value="CBM10/Dockerin_dom"/>
</dbReference>
<accession>A0A1Y1XI34</accession>
<dbReference type="PROSITE" id="PS51763">
    <property type="entry name" value="CBM10"/>
    <property type="match status" value="3"/>
</dbReference>